<sequence>MFAPPQEIDRLVPSNLRADLRTSTLSLASNSQLPRPLPILQHLFWGDRSVAFNDRYGSEGCLDDMSPSRGNHLNQHNSYIPNTMDFNSLPRYIRQLEKPIGCSSEDVASFRSDRAITSSESCSRPPTTSESFTSSLAEEEATLREEEIVDNKSRHTNGGIKSHFTMDELRMIDETDTETVDTCRELVEEEAEKVSYAALLARRNNGEPRVTINLETNNGLLVDKITNSDRTPTPYPPDSERASSCQSQTSENSARESVTKPPRDPSRSKVPAIEFSAPQSSRAKQRSTSVITTSHQRNAGQRRFSAFAQEFPTDRGRSISPSFEHYQHRSLRGFTAAANREFLFATC</sequence>
<feature type="region of interest" description="Disordered" evidence="1">
    <location>
        <begin position="223"/>
        <end position="299"/>
    </location>
</feature>
<dbReference type="EnsemblMetazoa" id="CJA18795a.1">
    <property type="protein sequence ID" value="CJA18795a.1"/>
    <property type="gene ID" value="WBGene00137999"/>
</dbReference>
<reference evidence="2" key="2">
    <citation type="submission" date="2022-06" db="UniProtKB">
        <authorList>
            <consortium name="EnsemblMetazoa"/>
        </authorList>
    </citation>
    <scope>IDENTIFICATION</scope>
    <source>
        <strain evidence="2">DF5081</strain>
    </source>
</reference>
<dbReference type="Proteomes" id="UP000005237">
    <property type="component" value="Unassembled WGS sequence"/>
</dbReference>
<feature type="compositionally biased region" description="Polar residues" evidence="1">
    <location>
        <begin position="242"/>
        <end position="252"/>
    </location>
</feature>
<keyword evidence="3" id="KW-1185">Reference proteome</keyword>
<feature type="region of interest" description="Disordered" evidence="1">
    <location>
        <begin position="115"/>
        <end position="135"/>
    </location>
</feature>
<organism evidence="2 3">
    <name type="scientific">Caenorhabditis japonica</name>
    <dbReference type="NCBI Taxonomy" id="281687"/>
    <lineage>
        <taxon>Eukaryota</taxon>
        <taxon>Metazoa</taxon>
        <taxon>Ecdysozoa</taxon>
        <taxon>Nematoda</taxon>
        <taxon>Chromadorea</taxon>
        <taxon>Rhabditida</taxon>
        <taxon>Rhabditina</taxon>
        <taxon>Rhabditomorpha</taxon>
        <taxon>Rhabditoidea</taxon>
        <taxon>Rhabditidae</taxon>
        <taxon>Peloderinae</taxon>
        <taxon>Caenorhabditis</taxon>
    </lineage>
</organism>
<name>A0A8R1E4K1_CAEJA</name>
<feature type="compositionally biased region" description="Polar residues" evidence="1">
    <location>
        <begin position="277"/>
        <end position="299"/>
    </location>
</feature>
<protein>
    <submittedName>
        <fullName evidence="2">Uncharacterized protein</fullName>
    </submittedName>
</protein>
<evidence type="ECO:0000313" key="3">
    <source>
        <dbReference type="Proteomes" id="UP000005237"/>
    </source>
</evidence>
<evidence type="ECO:0000313" key="2">
    <source>
        <dbReference type="EnsemblMetazoa" id="CJA18795a.1"/>
    </source>
</evidence>
<accession>A0A8R1E4K1</accession>
<feature type="compositionally biased region" description="Basic and acidic residues" evidence="1">
    <location>
        <begin position="253"/>
        <end position="267"/>
    </location>
</feature>
<reference evidence="3" key="1">
    <citation type="submission" date="2010-08" db="EMBL/GenBank/DDBJ databases">
        <authorList>
            <consortium name="Caenorhabditis japonica Sequencing Consortium"/>
            <person name="Wilson R.K."/>
        </authorList>
    </citation>
    <scope>NUCLEOTIDE SEQUENCE [LARGE SCALE GENOMIC DNA]</scope>
    <source>
        <strain evidence="3">DF5081</strain>
    </source>
</reference>
<evidence type="ECO:0000256" key="1">
    <source>
        <dbReference type="SAM" id="MobiDB-lite"/>
    </source>
</evidence>
<dbReference type="AlphaFoldDB" id="A0A8R1E4K1"/>
<proteinExistence type="predicted"/>